<dbReference type="AlphaFoldDB" id="X0T2J9"/>
<dbReference type="GO" id="GO:0016787">
    <property type="term" value="F:hydrolase activity"/>
    <property type="evidence" value="ECO:0007669"/>
    <property type="project" value="UniProtKB-KW"/>
</dbReference>
<dbReference type="PANTHER" id="PTHR37294:SF1">
    <property type="entry name" value="3'-5' EXORIBONUCLEASE YHAM"/>
    <property type="match status" value="1"/>
</dbReference>
<reference evidence="3" key="1">
    <citation type="journal article" date="2014" name="Front. Microbiol.">
        <title>High frequency of phylogenetically diverse reductive dehalogenase-homologous genes in deep subseafloor sedimentary metagenomes.</title>
        <authorList>
            <person name="Kawai M."/>
            <person name="Futagami T."/>
            <person name="Toyoda A."/>
            <person name="Takaki Y."/>
            <person name="Nishi S."/>
            <person name="Hori S."/>
            <person name="Arai W."/>
            <person name="Tsubouchi T."/>
            <person name="Morono Y."/>
            <person name="Uchiyama I."/>
            <person name="Ito T."/>
            <person name="Fujiyama A."/>
            <person name="Inagaki F."/>
            <person name="Takami H."/>
        </authorList>
    </citation>
    <scope>NUCLEOTIDE SEQUENCE</scope>
    <source>
        <strain evidence="3">Expedition CK06-06</strain>
    </source>
</reference>
<name>X0T2J9_9ZZZZ</name>
<dbReference type="Pfam" id="PF01966">
    <property type="entry name" value="HD"/>
    <property type="match status" value="1"/>
</dbReference>
<dbReference type="InterPro" id="IPR012340">
    <property type="entry name" value="NA-bd_OB-fold"/>
</dbReference>
<feature type="domain" description="HD/PDEase" evidence="2">
    <location>
        <begin position="193"/>
        <end position="330"/>
    </location>
</feature>
<dbReference type="Gene3D" id="1.10.3210.10">
    <property type="entry name" value="Hypothetical protein af1432"/>
    <property type="match status" value="1"/>
</dbReference>
<evidence type="ECO:0000259" key="2">
    <source>
        <dbReference type="SMART" id="SM00471"/>
    </source>
</evidence>
<dbReference type="InterPro" id="IPR006675">
    <property type="entry name" value="HDIG_dom"/>
</dbReference>
<dbReference type="GO" id="GO:0003676">
    <property type="term" value="F:nucleic acid binding"/>
    <property type="evidence" value="ECO:0007669"/>
    <property type="project" value="InterPro"/>
</dbReference>
<comment type="caution">
    <text evidence="3">The sequence shown here is derived from an EMBL/GenBank/DDBJ whole genome shotgun (WGS) entry which is preliminary data.</text>
</comment>
<dbReference type="CDD" id="cd00077">
    <property type="entry name" value="HDc"/>
    <property type="match status" value="1"/>
</dbReference>
<organism evidence="3">
    <name type="scientific">marine sediment metagenome</name>
    <dbReference type="NCBI Taxonomy" id="412755"/>
    <lineage>
        <taxon>unclassified sequences</taxon>
        <taxon>metagenomes</taxon>
        <taxon>ecological metagenomes</taxon>
    </lineage>
</organism>
<dbReference type="InterPro" id="IPR006674">
    <property type="entry name" value="HD_domain"/>
</dbReference>
<dbReference type="SMART" id="SM00471">
    <property type="entry name" value="HDc"/>
    <property type="match status" value="1"/>
</dbReference>
<sequence length="359" mass="41527">MTDIYHYEKKKEEQTLIKTDTGKRSKEQFVENLREGDVVNDFFAVKIKNPPRAYKRGTWFDFIATDKTGDISIKYWGGDNKDRVKRLYDSFSVGDVVQVRSGMVELYEEKPQISINENTGGVRRCNPSEYDVSDFIPALEEERIKELYDVLKKEMKGIKNEQLSSLLLLFFDDTGFVKEYTHSPSAISHHHNYVGGNLEHTVGVIRLCKNICEMYPGINKDLLVCGAILHDVGKLKEYKYTAAVDKTDEGNFIGHIVMGERWIREKISDLRKNGKEFSEELEMHLSHMILSHHGRYEYGSPRMPKTVEASVLHQADLMDSQAKNYLQKLDEARKSTDDEWAFIYDADLGRKRPIFLGKY</sequence>
<gene>
    <name evidence="3" type="ORF">S01H1_11713</name>
</gene>
<evidence type="ECO:0000256" key="1">
    <source>
        <dbReference type="ARBA" id="ARBA00022801"/>
    </source>
</evidence>
<dbReference type="Gene3D" id="2.40.50.140">
    <property type="entry name" value="Nucleic acid-binding proteins"/>
    <property type="match status" value="1"/>
</dbReference>
<proteinExistence type="predicted"/>
<accession>X0T2J9</accession>
<dbReference type="NCBIfam" id="TIGR00277">
    <property type="entry name" value="HDIG"/>
    <property type="match status" value="1"/>
</dbReference>
<dbReference type="SUPFAM" id="SSF109604">
    <property type="entry name" value="HD-domain/PDEase-like"/>
    <property type="match status" value="1"/>
</dbReference>
<dbReference type="InterPro" id="IPR050798">
    <property type="entry name" value="YhaM_exoribonuc/phosphodiest"/>
</dbReference>
<dbReference type="InterPro" id="IPR003607">
    <property type="entry name" value="HD/PDEase_dom"/>
</dbReference>
<dbReference type="Pfam" id="PF01336">
    <property type="entry name" value="tRNA_anti-codon"/>
    <property type="match status" value="1"/>
</dbReference>
<evidence type="ECO:0000313" key="3">
    <source>
        <dbReference type="EMBL" id="GAF81556.1"/>
    </source>
</evidence>
<dbReference type="EMBL" id="BARS01005980">
    <property type="protein sequence ID" value="GAF81556.1"/>
    <property type="molecule type" value="Genomic_DNA"/>
</dbReference>
<keyword evidence="1" id="KW-0378">Hydrolase</keyword>
<dbReference type="SUPFAM" id="SSF50249">
    <property type="entry name" value="Nucleic acid-binding proteins"/>
    <property type="match status" value="1"/>
</dbReference>
<protein>
    <recommendedName>
        <fullName evidence="2">HD/PDEase domain-containing protein</fullName>
    </recommendedName>
</protein>
<dbReference type="InterPro" id="IPR004365">
    <property type="entry name" value="NA-bd_OB_tRNA"/>
</dbReference>
<dbReference type="GO" id="GO:0031125">
    <property type="term" value="P:rRNA 3'-end processing"/>
    <property type="evidence" value="ECO:0007669"/>
    <property type="project" value="TreeGrafter"/>
</dbReference>
<dbReference type="PANTHER" id="PTHR37294">
    <property type="entry name" value="3'-5' EXORIBONUCLEASE YHAM"/>
    <property type="match status" value="1"/>
</dbReference>